<evidence type="ECO:0000256" key="3">
    <source>
        <dbReference type="ARBA" id="ARBA00022723"/>
    </source>
</evidence>
<evidence type="ECO:0000256" key="1">
    <source>
        <dbReference type="ARBA" id="ARBA00022448"/>
    </source>
</evidence>
<sequence>MGAERLKARVLILLVVGAGVIGSYFLSGGGGQSALVELDIPPLTKSEQQGAVLYAQNCASCHGENGAGRDGVGPPLVHVIYEPSHHPDGAFYAAVQLGVRAHHWDYGDMPRQSHVTEPEITQIIAYIRALQRANGID</sequence>
<accession>A0A543KB87</accession>
<dbReference type="SUPFAM" id="SSF46626">
    <property type="entry name" value="Cytochrome c"/>
    <property type="match status" value="1"/>
</dbReference>
<comment type="caution">
    <text evidence="8">The sequence shown here is derived from an EMBL/GenBank/DDBJ whole genome shotgun (WGS) entry which is preliminary data.</text>
</comment>
<evidence type="ECO:0000313" key="8">
    <source>
        <dbReference type="EMBL" id="TQM92314.1"/>
    </source>
</evidence>
<keyword evidence="2 6" id="KW-0349">Heme</keyword>
<dbReference type="Proteomes" id="UP000320582">
    <property type="component" value="Unassembled WGS sequence"/>
</dbReference>
<gene>
    <name evidence="8" type="ORF">BD293_0914</name>
</gene>
<dbReference type="GO" id="GO:0046872">
    <property type="term" value="F:metal ion binding"/>
    <property type="evidence" value="ECO:0007669"/>
    <property type="project" value="UniProtKB-KW"/>
</dbReference>
<keyword evidence="3 6" id="KW-0479">Metal-binding</keyword>
<dbReference type="PROSITE" id="PS51007">
    <property type="entry name" value="CYTC"/>
    <property type="match status" value="1"/>
</dbReference>
<dbReference type="InterPro" id="IPR036909">
    <property type="entry name" value="Cyt_c-like_dom_sf"/>
</dbReference>
<dbReference type="InterPro" id="IPR051811">
    <property type="entry name" value="Cytochrome_c550/c551-like"/>
</dbReference>
<dbReference type="InterPro" id="IPR009056">
    <property type="entry name" value="Cyt_c-like_dom"/>
</dbReference>
<organism evidence="8 9">
    <name type="scientific">Roseinatronobacter monicus</name>
    <dbReference type="NCBI Taxonomy" id="393481"/>
    <lineage>
        <taxon>Bacteria</taxon>
        <taxon>Pseudomonadati</taxon>
        <taxon>Pseudomonadota</taxon>
        <taxon>Alphaproteobacteria</taxon>
        <taxon>Rhodobacterales</taxon>
        <taxon>Paracoccaceae</taxon>
        <taxon>Roseinatronobacter</taxon>
    </lineage>
</organism>
<dbReference type="GO" id="GO:0009055">
    <property type="term" value="F:electron transfer activity"/>
    <property type="evidence" value="ECO:0007669"/>
    <property type="project" value="InterPro"/>
</dbReference>
<evidence type="ECO:0000313" key="9">
    <source>
        <dbReference type="Proteomes" id="UP000320582"/>
    </source>
</evidence>
<proteinExistence type="predicted"/>
<feature type="domain" description="Cytochrome c" evidence="7">
    <location>
        <begin position="45"/>
        <end position="131"/>
    </location>
</feature>
<keyword evidence="1" id="KW-0813">Transport</keyword>
<evidence type="ECO:0000256" key="4">
    <source>
        <dbReference type="ARBA" id="ARBA00022982"/>
    </source>
</evidence>
<evidence type="ECO:0000256" key="2">
    <source>
        <dbReference type="ARBA" id="ARBA00022617"/>
    </source>
</evidence>
<dbReference type="Gene3D" id="1.10.760.10">
    <property type="entry name" value="Cytochrome c-like domain"/>
    <property type="match status" value="1"/>
</dbReference>
<protein>
    <submittedName>
        <fullName evidence="8">Cbb3-type cytochrome c oxidase subunit III</fullName>
    </submittedName>
</protein>
<evidence type="ECO:0000256" key="6">
    <source>
        <dbReference type="PROSITE-ProRule" id="PRU00433"/>
    </source>
</evidence>
<name>A0A543KB87_9RHOB</name>
<dbReference type="AlphaFoldDB" id="A0A543KB87"/>
<evidence type="ECO:0000256" key="5">
    <source>
        <dbReference type="ARBA" id="ARBA00023004"/>
    </source>
</evidence>
<keyword evidence="4" id="KW-0249">Electron transport</keyword>
<reference evidence="8 9" key="1">
    <citation type="submission" date="2019-06" db="EMBL/GenBank/DDBJ databases">
        <title>Genomic Encyclopedia of Archaeal and Bacterial Type Strains, Phase II (KMG-II): from individual species to whole genera.</title>
        <authorList>
            <person name="Goeker M."/>
        </authorList>
    </citation>
    <scope>NUCLEOTIDE SEQUENCE [LARGE SCALE GENOMIC DNA]</scope>
    <source>
        <strain evidence="8 9">DSM 18423</strain>
    </source>
</reference>
<dbReference type="Pfam" id="PF00034">
    <property type="entry name" value="Cytochrom_C"/>
    <property type="match status" value="1"/>
</dbReference>
<dbReference type="PANTHER" id="PTHR37823">
    <property type="entry name" value="CYTOCHROME C-553-LIKE"/>
    <property type="match status" value="1"/>
</dbReference>
<dbReference type="GO" id="GO:0020037">
    <property type="term" value="F:heme binding"/>
    <property type="evidence" value="ECO:0007669"/>
    <property type="project" value="InterPro"/>
</dbReference>
<evidence type="ECO:0000259" key="7">
    <source>
        <dbReference type="PROSITE" id="PS51007"/>
    </source>
</evidence>
<keyword evidence="9" id="KW-1185">Reference proteome</keyword>
<dbReference type="PANTHER" id="PTHR37823:SF1">
    <property type="entry name" value="CYTOCHROME C-553-LIKE"/>
    <property type="match status" value="1"/>
</dbReference>
<dbReference type="EMBL" id="VFPT01000001">
    <property type="protein sequence ID" value="TQM92314.1"/>
    <property type="molecule type" value="Genomic_DNA"/>
</dbReference>
<keyword evidence="5 6" id="KW-0408">Iron</keyword>